<protein>
    <submittedName>
        <fullName evidence="1">Uncharacterized protein</fullName>
    </submittedName>
</protein>
<dbReference type="GeneID" id="64767099"/>
<gene>
    <name evidence="1" type="primary">178</name>
    <name evidence="1" type="ORF">SEA_PHRAPPUCCINO_178</name>
</gene>
<sequence length="86" mass="9189">MGYASVMTNTAATPAPALKWTVVRPGTHASTDGAYVIERATTVTNGWVGVEWRVFFRGEQVRTGSYLSDAKREASAHASQFAAGLV</sequence>
<evidence type="ECO:0000313" key="2">
    <source>
        <dbReference type="Proteomes" id="UP000316777"/>
    </source>
</evidence>
<reference evidence="1 2" key="1">
    <citation type="submission" date="2019-05" db="EMBL/GenBank/DDBJ databases">
        <authorList>
            <person name="Pope W.H."/>
            <person name="Garlena R.A."/>
            <person name="Russell D.A."/>
            <person name="Jacobs-Sera D."/>
            <person name="Hatfull G.F."/>
        </authorList>
    </citation>
    <scope>NUCLEOTIDE SEQUENCE [LARGE SCALE GENOMIC DNA]</scope>
</reference>
<dbReference type="KEGG" id="vg:64767099"/>
<proteinExistence type="predicted"/>
<name>A0A514DE11_9CAUD</name>
<dbReference type="EMBL" id="MK937592">
    <property type="protein sequence ID" value="QDH91853.1"/>
    <property type="molecule type" value="Genomic_DNA"/>
</dbReference>
<keyword evidence="2" id="KW-1185">Reference proteome</keyword>
<dbReference type="Proteomes" id="UP000316777">
    <property type="component" value="Segment"/>
</dbReference>
<accession>A0A514DE11</accession>
<dbReference type="RefSeq" id="YP_010059867.1">
    <property type="nucleotide sequence ID" value="NC_054727.1"/>
</dbReference>
<evidence type="ECO:0000313" key="1">
    <source>
        <dbReference type="EMBL" id="QDH91853.1"/>
    </source>
</evidence>
<organism evidence="1 2">
    <name type="scientific">Mycobacterium phage Phrappuccino</name>
    <dbReference type="NCBI Taxonomy" id="2591223"/>
    <lineage>
        <taxon>Viruses</taxon>
        <taxon>Duplodnaviria</taxon>
        <taxon>Heunggongvirae</taxon>
        <taxon>Uroviricota</taxon>
        <taxon>Caudoviricetes</taxon>
        <taxon>Phrappuccinovirus</taxon>
        <taxon>Phrappuccinovirus phrappuccino</taxon>
        <taxon>Phreappuccinovirus Phrappuccino</taxon>
    </lineage>
</organism>